<evidence type="ECO:0000256" key="4">
    <source>
        <dbReference type="ARBA" id="ARBA00022617"/>
    </source>
</evidence>
<dbReference type="PANTHER" id="PTHR46300">
    <property type="entry name" value="P450, PUTATIVE (EUROFUNG)-RELATED-RELATED"/>
    <property type="match status" value="1"/>
</dbReference>
<keyword evidence="6 10" id="KW-0560">Oxidoreductase</keyword>
<keyword evidence="4 9" id="KW-0349">Heme</keyword>
<evidence type="ECO:0008006" key="14">
    <source>
        <dbReference type="Google" id="ProtNLM"/>
    </source>
</evidence>
<dbReference type="AlphaFoldDB" id="A0A0C2YN66"/>
<dbReference type="GO" id="GO:0016705">
    <property type="term" value="F:oxidoreductase activity, acting on paired donors, with incorporation or reduction of molecular oxygen"/>
    <property type="evidence" value="ECO:0007669"/>
    <property type="project" value="InterPro"/>
</dbReference>
<dbReference type="PANTHER" id="PTHR46300:SF7">
    <property type="entry name" value="P450, PUTATIVE (EUROFUNG)-RELATED"/>
    <property type="match status" value="1"/>
</dbReference>
<dbReference type="PRINTS" id="PR00463">
    <property type="entry name" value="EP450I"/>
</dbReference>
<reference evidence="13" key="2">
    <citation type="submission" date="2015-01" db="EMBL/GenBank/DDBJ databases">
        <title>Evolutionary Origins and Diversification of the Mycorrhizal Mutualists.</title>
        <authorList>
            <consortium name="DOE Joint Genome Institute"/>
            <consortium name="Mycorrhizal Genomics Consortium"/>
            <person name="Kohler A."/>
            <person name="Kuo A."/>
            <person name="Nagy L.G."/>
            <person name="Floudas D."/>
            <person name="Copeland A."/>
            <person name="Barry K.W."/>
            <person name="Cichocki N."/>
            <person name="Veneault-Fourrey C."/>
            <person name="LaButti K."/>
            <person name="Lindquist E.A."/>
            <person name="Lipzen A."/>
            <person name="Lundell T."/>
            <person name="Morin E."/>
            <person name="Murat C."/>
            <person name="Riley R."/>
            <person name="Ohm R."/>
            <person name="Sun H."/>
            <person name="Tunlid A."/>
            <person name="Henrissat B."/>
            <person name="Grigoriev I.V."/>
            <person name="Hibbett D.S."/>
            <person name="Martin F."/>
        </authorList>
    </citation>
    <scope>NUCLEOTIDE SEQUENCE [LARGE SCALE GENOMIC DNA]</scope>
    <source>
        <strain evidence="13">h7</strain>
    </source>
</reference>
<evidence type="ECO:0000313" key="12">
    <source>
        <dbReference type="EMBL" id="KIM42467.1"/>
    </source>
</evidence>
<dbReference type="STRING" id="686832.A0A0C2YN66"/>
<gene>
    <name evidence="12" type="ORF">M413DRAFT_70820</name>
</gene>
<dbReference type="InterPro" id="IPR036396">
    <property type="entry name" value="Cyt_P450_sf"/>
</dbReference>
<keyword evidence="13" id="KW-1185">Reference proteome</keyword>
<evidence type="ECO:0000313" key="13">
    <source>
        <dbReference type="Proteomes" id="UP000053424"/>
    </source>
</evidence>
<reference evidence="12 13" key="1">
    <citation type="submission" date="2014-04" db="EMBL/GenBank/DDBJ databases">
        <authorList>
            <consortium name="DOE Joint Genome Institute"/>
            <person name="Kuo A."/>
            <person name="Gay G."/>
            <person name="Dore J."/>
            <person name="Kohler A."/>
            <person name="Nagy L.G."/>
            <person name="Floudas D."/>
            <person name="Copeland A."/>
            <person name="Barry K.W."/>
            <person name="Cichocki N."/>
            <person name="Veneault-Fourrey C."/>
            <person name="LaButti K."/>
            <person name="Lindquist E.A."/>
            <person name="Lipzen A."/>
            <person name="Lundell T."/>
            <person name="Morin E."/>
            <person name="Murat C."/>
            <person name="Sun H."/>
            <person name="Tunlid A."/>
            <person name="Henrissat B."/>
            <person name="Grigoriev I.V."/>
            <person name="Hibbett D.S."/>
            <person name="Martin F."/>
            <person name="Nordberg H.P."/>
            <person name="Cantor M.N."/>
            <person name="Hua S.X."/>
        </authorList>
    </citation>
    <scope>NUCLEOTIDE SEQUENCE [LARGE SCALE GENOMIC DNA]</scope>
    <source>
        <strain evidence="13">h7</strain>
    </source>
</reference>
<dbReference type="GO" id="GO:0004497">
    <property type="term" value="F:monooxygenase activity"/>
    <property type="evidence" value="ECO:0007669"/>
    <property type="project" value="UniProtKB-KW"/>
</dbReference>
<dbReference type="GO" id="GO:0020037">
    <property type="term" value="F:heme binding"/>
    <property type="evidence" value="ECO:0007669"/>
    <property type="project" value="InterPro"/>
</dbReference>
<keyword evidence="11" id="KW-1133">Transmembrane helix</keyword>
<dbReference type="InterPro" id="IPR050364">
    <property type="entry name" value="Cytochrome_P450_fung"/>
</dbReference>
<evidence type="ECO:0000256" key="8">
    <source>
        <dbReference type="ARBA" id="ARBA00023033"/>
    </source>
</evidence>
<evidence type="ECO:0000256" key="3">
    <source>
        <dbReference type="ARBA" id="ARBA00010617"/>
    </source>
</evidence>
<evidence type="ECO:0000256" key="2">
    <source>
        <dbReference type="ARBA" id="ARBA00005179"/>
    </source>
</evidence>
<dbReference type="InterPro" id="IPR001128">
    <property type="entry name" value="Cyt_P450"/>
</dbReference>
<dbReference type="Pfam" id="PF00067">
    <property type="entry name" value="p450"/>
    <property type="match status" value="1"/>
</dbReference>
<evidence type="ECO:0000256" key="6">
    <source>
        <dbReference type="ARBA" id="ARBA00023002"/>
    </source>
</evidence>
<comment type="cofactor">
    <cofactor evidence="1 9">
        <name>heme</name>
        <dbReference type="ChEBI" id="CHEBI:30413"/>
    </cofactor>
</comment>
<dbReference type="InterPro" id="IPR017972">
    <property type="entry name" value="Cyt_P450_CS"/>
</dbReference>
<sequence>MALEVSLSVRNLLAYVLAIGTLSLLYKRARRKATPPLPPGPRKLPLLGNLFDFPSSFEWQTFQKWGKQYNSDILHLRAAGTSLIILNSVKAADLMEKRSSLYSGRPKFTLVNKVMGFSWLLPFMPYGTAWKERRRHFMRHFHPTNERGYKGPEFKYTRRLLLQLLEDPGSYMQHVRHAVGGILHSATYGTETEPFNDSYINLAEEVSEHLSDSAIPTAVLLDSMPYLLPIFSRILPGSVFKKTRLQWEELISRFRDDPFCSIQQLRMAGHAEDSFVLRSLEDLGAAKEDMAQHAIIKDVAGVVFIGGSSTLNAVLHTFFLAMTCFPEAQSKAQEELDRVIGRGRLPEIEDQPHLPYVEALLKEIHRGYFFGVLSVPDHNPLGIPHFLEKDDEYKGYHLPAQSIIIANAWAMMNDEADYPNPENFNPERYLRDGYPDLSVRDPTSLAFGFGRRICPGAHIANSMLWVIVASVLSTFDISKPIDKNGVVIEPSMEYHSAVTFQPLPFRCAIKARHAAVESLIRADVATFDLNE</sequence>
<keyword evidence="11" id="KW-0472">Membrane</keyword>
<organism evidence="12 13">
    <name type="scientific">Hebeloma cylindrosporum</name>
    <dbReference type="NCBI Taxonomy" id="76867"/>
    <lineage>
        <taxon>Eukaryota</taxon>
        <taxon>Fungi</taxon>
        <taxon>Dikarya</taxon>
        <taxon>Basidiomycota</taxon>
        <taxon>Agaricomycotina</taxon>
        <taxon>Agaricomycetes</taxon>
        <taxon>Agaricomycetidae</taxon>
        <taxon>Agaricales</taxon>
        <taxon>Agaricineae</taxon>
        <taxon>Hymenogastraceae</taxon>
        <taxon>Hebeloma</taxon>
    </lineage>
</organism>
<keyword evidence="11" id="KW-0812">Transmembrane</keyword>
<keyword evidence="8 10" id="KW-0503">Monooxygenase</keyword>
<evidence type="ECO:0000256" key="10">
    <source>
        <dbReference type="RuleBase" id="RU000461"/>
    </source>
</evidence>
<dbReference type="OrthoDB" id="2789670at2759"/>
<dbReference type="Proteomes" id="UP000053424">
    <property type="component" value="Unassembled WGS sequence"/>
</dbReference>
<accession>A0A0C2YN66</accession>
<evidence type="ECO:0000256" key="1">
    <source>
        <dbReference type="ARBA" id="ARBA00001971"/>
    </source>
</evidence>
<evidence type="ECO:0000256" key="7">
    <source>
        <dbReference type="ARBA" id="ARBA00023004"/>
    </source>
</evidence>
<dbReference type="Gene3D" id="1.10.630.10">
    <property type="entry name" value="Cytochrome P450"/>
    <property type="match status" value="1"/>
</dbReference>
<evidence type="ECO:0000256" key="9">
    <source>
        <dbReference type="PIRSR" id="PIRSR602401-1"/>
    </source>
</evidence>
<evidence type="ECO:0000256" key="11">
    <source>
        <dbReference type="SAM" id="Phobius"/>
    </source>
</evidence>
<keyword evidence="7 9" id="KW-0408">Iron</keyword>
<keyword evidence="5 9" id="KW-0479">Metal-binding</keyword>
<comment type="pathway">
    <text evidence="2">Secondary metabolite biosynthesis.</text>
</comment>
<protein>
    <recommendedName>
        <fullName evidence="14">Cytochrome P450</fullName>
    </recommendedName>
</protein>
<dbReference type="EMBL" id="KN831778">
    <property type="protein sequence ID" value="KIM42467.1"/>
    <property type="molecule type" value="Genomic_DNA"/>
</dbReference>
<dbReference type="HOGENOM" id="CLU_001570_2_3_1"/>
<proteinExistence type="inferred from homology"/>
<name>A0A0C2YN66_HEBCY</name>
<evidence type="ECO:0000256" key="5">
    <source>
        <dbReference type="ARBA" id="ARBA00022723"/>
    </source>
</evidence>
<feature type="transmembrane region" description="Helical" evidence="11">
    <location>
        <begin position="12"/>
        <end position="29"/>
    </location>
</feature>
<dbReference type="SUPFAM" id="SSF48264">
    <property type="entry name" value="Cytochrome P450"/>
    <property type="match status" value="1"/>
</dbReference>
<dbReference type="CDD" id="cd11065">
    <property type="entry name" value="CYP64-like"/>
    <property type="match status" value="1"/>
</dbReference>
<dbReference type="GO" id="GO:0005506">
    <property type="term" value="F:iron ion binding"/>
    <property type="evidence" value="ECO:0007669"/>
    <property type="project" value="InterPro"/>
</dbReference>
<feature type="binding site" description="axial binding residue" evidence="9">
    <location>
        <position position="454"/>
    </location>
    <ligand>
        <name>heme</name>
        <dbReference type="ChEBI" id="CHEBI:30413"/>
    </ligand>
    <ligandPart>
        <name>Fe</name>
        <dbReference type="ChEBI" id="CHEBI:18248"/>
    </ligandPart>
</feature>
<dbReference type="PROSITE" id="PS00086">
    <property type="entry name" value="CYTOCHROME_P450"/>
    <property type="match status" value="1"/>
</dbReference>
<comment type="similarity">
    <text evidence="3 10">Belongs to the cytochrome P450 family.</text>
</comment>
<dbReference type="InterPro" id="IPR002401">
    <property type="entry name" value="Cyt_P450_E_grp-I"/>
</dbReference>